<keyword evidence="2" id="KW-1185">Reference proteome</keyword>
<evidence type="ECO:0000313" key="2">
    <source>
        <dbReference type="Proteomes" id="UP000320176"/>
    </source>
</evidence>
<protein>
    <submittedName>
        <fullName evidence="1">Uncharacterized protein</fullName>
    </submittedName>
</protein>
<dbReference type="AlphaFoldDB" id="A0A5C6B7A8"/>
<gene>
    <name evidence="1" type="ORF">Pla52n_03850</name>
</gene>
<dbReference type="EMBL" id="SJPN01000001">
    <property type="protein sequence ID" value="TWU07810.1"/>
    <property type="molecule type" value="Genomic_DNA"/>
</dbReference>
<name>A0A5C6B7A8_9BACT</name>
<reference evidence="1 2" key="1">
    <citation type="submission" date="2019-02" db="EMBL/GenBank/DDBJ databases">
        <title>Deep-cultivation of Planctomycetes and their phenomic and genomic characterization uncovers novel biology.</title>
        <authorList>
            <person name="Wiegand S."/>
            <person name="Jogler M."/>
            <person name="Boedeker C."/>
            <person name="Pinto D."/>
            <person name="Vollmers J."/>
            <person name="Rivas-Marin E."/>
            <person name="Kohn T."/>
            <person name="Peeters S.H."/>
            <person name="Heuer A."/>
            <person name="Rast P."/>
            <person name="Oberbeckmann S."/>
            <person name="Bunk B."/>
            <person name="Jeske O."/>
            <person name="Meyerdierks A."/>
            <person name="Storesund J.E."/>
            <person name="Kallscheuer N."/>
            <person name="Luecker S."/>
            <person name="Lage O.M."/>
            <person name="Pohl T."/>
            <person name="Merkel B.J."/>
            <person name="Hornburger P."/>
            <person name="Mueller R.-W."/>
            <person name="Bruemmer F."/>
            <person name="Labrenz M."/>
            <person name="Spormann A.M."/>
            <person name="Op Den Camp H."/>
            <person name="Overmann J."/>
            <person name="Amann R."/>
            <person name="Jetten M.S.M."/>
            <person name="Mascher T."/>
            <person name="Medema M.H."/>
            <person name="Devos D.P."/>
            <person name="Kaster A.-K."/>
            <person name="Ovreas L."/>
            <person name="Rohde M."/>
            <person name="Galperin M.Y."/>
            <person name="Jogler C."/>
        </authorList>
    </citation>
    <scope>NUCLEOTIDE SEQUENCE [LARGE SCALE GENOMIC DNA]</scope>
    <source>
        <strain evidence="1 2">Pla52n</strain>
    </source>
</reference>
<evidence type="ECO:0000313" key="1">
    <source>
        <dbReference type="EMBL" id="TWU07810.1"/>
    </source>
</evidence>
<comment type="caution">
    <text evidence="1">The sequence shown here is derived from an EMBL/GenBank/DDBJ whole genome shotgun (WGS) entry which is preliminary data.</text>
</comment>
<sequence>MKKKRKKANRWFFGNKKVTPDSIRKLGTKLGVEFPES</sequence>
<proteinExistence type="predicted"/>
<organism evidence="1 2">
    <name type="scientific">Stieleria varia</name>
    <dbReference type="NCBI Taxonomy" id="2528005"/>
    <lineage>
        <taxon>Bacteria</taxon>
        <taxon>Pseudomonadati</taxon>
        <taxon>Planctomycetota</taxon>
        <taxon>Planctomycetia</taxon>
        <taxon>Pirellulales</taxon>
        <taxon>Pirellulaceae</taxon>
        <taxon>Stieleria</taxon>
    </lineage>
</organism>
<dbReference type="Proteomes" id="UP000320176">
    <property type="component" value="Unassembled WGS sequence"/>
</dbReference>
<accession>A0A5C6B7A8</accession>